<dbReference type="GO" id="GO:0003951">
    <property type="term" value="F:NAD+ kinase activity"/>
    <property type="evidence" value="ECO:0007669"/>
    <property type="project" value="InterPro"/>
</dbReference>
<organism evidence="1 2">
    <name type="scientific">Candidatus Daviesbacteria bacterium RIFCSPHIGHO2_02_FULL_36_13</name>
    <dbReference type="NCBI Taxonomy" id="1797768"/>
    <lineage>
        <taxon>Bacteria</taxon>
        <taxon>Candidatus Daviesiibacteriota</taxon>
    </lineage>
</organism>
<evidence type="ECO:0000313" key="2">
    <source>
        <dbReference type="Proteomes" id="UP000176902"/>
    </source>
</evidence>
<dbReference type="GO" id="GO:0019674">
    <property type="term" value="P:NAD+ metabolic process"/>
    <property type="evidence" value="ECO:0007669"/>
    <property type="project" value="InterPro"/>
</dbReference>
<name>A0A1F5JWI3_9BACT</name>
<reference evidence="1 2" key="1">
    <citation type="journal article" date="2016" name="Nat. Commun.">
        <title>Thousands of microbial genomes shed light on interconnected biogeochemical processes in an aquifer system.</title>
        <authorList>
            <person name="Anantharaman K."/>
            <person name="Brown C.T."/>
            <person name="Hug L.A."/>
            <person name="Sharon I."/>
            <person name="Castelle C.J."/>
            <person name="Probst A.J."/>
            <person name="Thomas B.C."/>
            <person name="Singh A."/>
            <person name="Wilkins M.J."/>
            <person name="Karaoz U."/>
            <person name="Brodie E.L."/>
            <person name="Williams K.H."/>
            <person name="Hubbard S.S."/>
            <person name="Banfield J.F."/>
        </authorList>
    </citation>
    <scope>NUCLEOTIDE SEQUENCE [LARGE SCALE GENOMIC DNA]</scope>
</reference>
<dbReference type="Proteomes" id="UP000176902">
    <property type="component" value="Unassembled WGS sequence"/>
</dbReference>
<dbReference type="Gene3D" id="2.60.200.30">
    <property type="entry name" value="Probable inorganic polyphosphate/atp-NAD kinase, domain 2"/>
    <property type="match status" value="1"/>
</dbReference>
<dbReference type="InterPro" id="IPR017437">
    <property type="entry name" value="ATP-NAD_kinase_PpnK-typ_C"/>
</dbReference>
<protein>
    <recommendedName>
        <fullName evidence="3">NAD(+) kinase</fullName>
    </recommendedName>
</protein>
<gene>
    <name evidence="1" type="ORF">A3C59_02805</name>
</gene>
<accession>A0A1F5JWI3</accession>
<dbReference type="SUPFAM" id="SSF111331">
    <property type="entry name" value="NAD kinase/diacylglycerol kinase-like"/>
    <property type="match status" value="1"/>
</dbReference>
<evidence type="ECO:0000313" key="1">
    <source>
        <dbReference type="EMBL" id="OGE33002.1"/>
    </source>
</evidence>
<dbReference type="InterPro" id="IPR016064">
    <property type="entry name" value="NAD/diacylglycerol_kinase_sf"/>
</dbReference>
<sequence length="233" mass="25964">MKVLVSGKNSEDLEPLVKQLGFEIVSENPEAVISYGGDGTLLASERQYPSIPKLPIRNDAVAKKCEDHQSKDLLKKLLQGKLDLTEYRKLETIIEGKKLLALNDFVIRNKDAIHSIRFRTPPDEKLIIGDGVVISTPYGSSGYFQSITGQTFDSGFGLAFNNTTEKLEPQFFNEEDQISFKLSRGQAALTSDNAPDIYLIPEGMELTFKLSDQKAKIYELDSLRCPNCIVTRG</sequence>
<proteinExistence type="predicted"/>
<comment type="caution">
    <text evidence="1">The sequence shown here is derived from an EMBL/GenBank/DDBJ whole genome shotgun (WGS) entry which is preliminary data.</text>
</comment>
<dbReference type="EMBL" id="MFCV01000017">
    <property type="protein sequence ID" value="OGE33002.1"/>
    <property type="molecule type" value="Genomic_DNA"/>
</dbReference>
<evidence type="ECO:0008006" key="3">
    <source>
        <dbReference type="Google" id="ProtNLM"/>
    </source>
</evidence>
<dbReference type="STRING" id="1797768.A3C59_02805"/>
<dbReference type="AlphaFoldDB" id="A0A1F5JWI3"/>